<protein>
    <submittedName>
        <fullName evidence="1">Uncharacterized protein</fullName>
    </submittedName>
</protein>
<dbReference type="EMBL" id="KM659091">
    <property type="protein sequence ID" value="AJW29874.1"/>
    <property type="molecule type" value="Genomic_DNA"/>
</dbReference>
<proteinExistence type="predicted"/>
<dbReference type="AlphaFoldDB" id="A0A0D5A0D8"/>
<organism evidence="1">
    <name type="scientific">Ochrobactrum sp. LM19</name>
    <dbReference type="NCBI Taxonomy" id="1449781"/>
    <lineage>
        <taxon>Bacteria</taxon>
        <taxon>Pseudomonadati</taxon>
        <taxon>Pseudomonadota</taxon>
        <taxon>Alphaproteobacteria</taxon>
        <taxon>Hyphomicrobiales</taxon>
        <taxon>Brucellaceae</taxon>
        <taxon>Brucella/Ochrobactrum group</taxon>
        <taxon>Ochrobactrum</taxon>
    </lineage>
</organism>
<keyword evidence="1" id="KW-0614">Plasmid</keyword>
<accession>A0A0D5A0D8</accession>
<geneLocation type="plasmid" evidence="1">
    <name>pLM19O1</name>
</geneLocation>
<evidence type="ECO:0000313" key="1">
    <source>
        <dbReference type="EMBL" id="AJW29874.1"/>
    </source>
</evidence>
<dbReference type="RefSeq" id="WP_247871793.1">
    <property type="nucleotide sequence ID" value="NZ_KM659091.1"/>
</dbReference>
<reference evidence="1" key="1">
    <citation type="submission" date="2014-09" db="EMBL/GenBank/DDBJ databases">
        <title>The mobilome of the heavy metals and metalloids hypertolerant bacteria from the Lubin copper mine (Poland).</title>
        <authorList>
            <person name="Dziewit L."/>
            <person name="Bartosik D."/>
        </authorList>
    </citation>
    <scope>NUCLEOTIDE SEQUENCE</scope>
    <source>
        <plasmid evidence="1">pLM19O1</plasmid>
    </source>
</reference>
<sequence length="310" mass="34530">MSELSVAFGAYGELDAIAVVDLGHALWCGHASPSSSRSSLPACHRTVRTAVNACFLGITIIDALHAVVGDLSQKDGSWQSRPSTAIFMSQQGNFIPENCMGHFKLVYQSYPLDLPVEEPRITLLATSGSWPGQELEDHVVLVLTVKSSKFFFDPNNDPEDDVSQWLNPGLDTQWLRIPLKRFENRDYRSLQKVRVDFQGEGTRNALTGEDWWEAPGLVTIYSDEFFVRAEISIRHDCGGTFSVQVSGTTQFDTTFDIAFSAPLTVKLVGYRGSATADDLLGWFDRFLRQDDFTFTPLQRGEDLYLSGVVK</sequence>
<name>A0A0D5A0D8_9HYPH</name>
<gene>
    <name evidence="1" type="ORF">pLM19O1_p4</name>
</gene>